<sequence length="167" mass="18911">MSEQRGGALAASRANCVRESVPVFEDGFWRRLVPDGGSRRSGGALMRRMASMEVVPEVEDEAYRLRRSLTLAETILGDKDDEITDLNCRLTETRKQVEYFEERAENEKRRRKEECEELARKLRKARIDAAAENTITGELKRVRKHLTPAGLGARAMDVTTDSGERAN</sequence>
<proteinExistence type="predicted"/>
<dbReference type="Proteomes" id="UP000252519">
    <property type="component" value="Unassembled WGS sequence"/>
</dbReference>
<gene>
    <name evidence="2" type="ORF">ANCCAN_10537</name>
</gene>
<keyword evidence="1" id="KW-0175">Coiled coil</keyword>
<comment type="caution">
    <text evidence="2">The sequence shown here is derived from an EMBL/GenBank/DDBJ whole genome shotgun (WGS) entry which is preliminary data.</text>
</comment>
<name>A0A368GKF1_ANCCA</name>
<evidence type="ECO:0000256" key="1">
    <source>
        <dbReference type="SAM" id="Coils"/>
    </source>
</evidence>
<dbReference type="AlphaFoldDB" id="A0A368GKF1"/>
<evidence type="ECO:0000313" key="3">
    <source>
        <dbReference type="Proteomes" id="UP000252519"/>
    </source>
</evidence>
<evidence type="ECO:0000313" key="2">
    <source>
        <dbReference type="EMBL" id="RCN43475.1"/>
    </source>
</evidence>
<reference evidence="2 3" key="1">
    <citation type="submission" date="2014-10" db="EMBL/GenBank/DDBJ databases">
        <title>Draft genome of the hookworm Ancylostoma caninum.</title>
        <authorList>
            <person name="Mitreva M."/>
        </authorList>
    </citation>
    <scope>NUCLEOTIDE SEQUENCE [LARGE SCALE GENOMIC DNA]</scope>
    <source>
        <strain evidence="2 3">Baltimore</strain>
    </source>
</reference>
<accession>A0A368GKF1</accession>
<keyword evidence="3" id="KW-1185">Reference proteome</keyword>
<dbReference type="EMBL" id="JOJR01000156">
    <property type="protein sequence ID" value="RCN43475.1"/>
    <property type="molecule type" value="Genomic_DNA"/>
</dbReference>
<protein>
    <submittedName>
        <fullName evidence="2">Uncharacterized protein</fullName>
    </submittedName>
</protein>
<feature type="coiled-coil region" evidence="1">
    <location>
        <begin position="90"/>
        <end position="132"/>
    </location>
</feature>
<organism evidence="2 3">
    <name type="scientific">Ancylostoma caninum</name>
    <name type="common">Dog hookworm</name>
    <dbReference type="NCBI Taxonomy" id="29170"/>
    <lineage>
        <taxon>Eukaryota</taxon>
        <taxon>Metazoa</taxon>
        <taxon>Ecdysozoa</taxon>
        <taxon>Nematoda</taxon>
        <taxon>Chromadorea</taxon>
        <taxon>Rhabditida</taxon>
        <taxon>Rhabditina</taxon>
        <taxon>Rhabditomorpha</taxon>
        <taxon>Strongyloidea</taxon>
        <taxon>Ancylostomatidae</taxon>
        <taxon>Ancylostomatinae</taxon>
        <taxon>Ancylostoma</taxon>
    </lineage>
</organism>